<keyword evidence="3" id="KW-1185">Reference proteome</keyword>
<dbReference type="OrthoDB" id="3210682at2"/>
<dbReference type="InterPro" id="IPR036779">
    <property type="entry name" value="LysM_dom_sf"/>
</dbReference>
<organism evidence="2 3">
    <name type="scientific">Aeromicrobium terrae</name>
    <dbReference type="NCBI Taxonomy" id="2498846"/>
    <lineage>
        <taxon>Bacteria</taxon>
        <taxon>Bacillati</taxon>
        <taxon>Actinomycetota</taxon>
        <taxon>Actinomycetes</taxon>
        <taxon>Propionibacteriales</taxon>
        <taxon>Nocardioidaceae</taxon>
        <taxon>Aeromicrobium</taxon>
    </lineage>
</organism>
<keyword evidence="1" id="KW-0812">Transmembrane</keyword>
<dbReference type="Proteomes" id="UP000321571">
    <property type="component" value="Unassembled WGS sequence"/>
</dbReference>
<dbReference type="EMBL" id="VDUX01000002">
    <property type="protein sequence ID" value="TXL62091.1"/>
    <property type="molecule type" value="Genomic_DNA"/>
</dbReference>
<dbReference type="CDD" id="cd00118">
    <property type="entry name" value="LysM"/>
    <property type="match status" value="1"/>
</dbReference>
<sequence>MRPVVVVALAAGALIVTAPDVGTDAAALVGPDFPAAMLALLSLLLLGAAVWALLVSALASVPSLRGVAVVLTPRLLRGALFAGVTATVVVTPAHADGADHVLDGLRLPDRPVVSAAPVARPLTSSVVVVLPGDTLWGIAAEHLGARADAATIAGATRRWYATNRHVIGPDPDLIRPGQHLVPPQEDHS</sequence>
<evidence type="ECO:0000313" key="3">
    <source>
        <dbReference type="Proteomes" id="UP000321571"/>
    </source>
</evidence>
<dbReference type="AlphaFoldDB" id="A0A5C8NMP2"/>
<accession>A0A5C8NMP2</accession>
<protein>
    <submittedName>
        <fullName evidence="2">LysM peptidoglycan-binding domain-containing protein</fullName>
    </submittedName>
</protein>
<dbReference type="RefSeq" id="WP_147684434.1">
    <property type="nucleotide sequence ID" value="NZ_VDUX01000002.1"/>
</dbReference>
<evidence type="ECO:0000313" key="2">
    <source>
        <dbReference type="EMBL" id="TXL62091.1"/>
    </source>
</evidence>
<proteinExistence type="predicted"/>
<gene>
    <name evidence="2" type="ORF">FHP06_05105</name>
</gene>
<name>A0A5C8NMP2_9ACTN</name>
<evidence type="ECO:0000256" key="1">
    <source>
        <dbReference type="SAM" id="Phobius"/>
    </source>
</evidence>
<keyword evidence="1" id="KW-0472">Membrane</keyword>
<feature type="transmembrane region" description="Helical" evidence="1">
    <location>
        <begin position="35"/>
        <end position="55"/>
    </location>
</feature>
<dbReference type="Gene3D" id="3.10.350.10">
    <property type="entry name" value="LysM domain"/>
    <property type="match status" value="1"/>
</dbReference>
<comment type="caution">
    <text evidence="2">The sequence shown here is derived from an EMBL/GenBank/DDBJ whole genome shotgun (WGS) entry which is preliminary data.</text>
</comment>
<keyword evidence="1" id="KW-1133">Transmembrane helix</keyword>
<reference evidence="2 3" key="1">
    <citation type="submission" date="2019-06" db="EMBL/GenBank/DDBJ databases">
        <title>Aeromicrobium sp. nov., isolated from a maize field.</title>
        <authorList>
            <person name="Lin S.-Y."/>
            <person name="Tsai C.-F."/>
            <person name="Young C.-C."/>
        </authorList>
    </citation>
    <scope>NUCLEOTIDE SEQUENCE [LARGE SCALE GENOMIC DNA]</scope>
    <source>
        <strain evidence="2 3">CC-CFT486</strain>
    </source>
</reference>
<dbReference type="InterPro" id="IPR018392">
    <property type="entry name" value="LysM"/>
</dbReference>